<evidence type="ECO:0000259" key="1">
    <source>
        <dbReference type="Pfam" id="PF00460"/>
    </source>
</evidence>
<dbReference type="InterPro" id="IPR001444">
    <property type="entry name" value="Flag_bb_rod_N"/>
</dbReference>
<accession>A0A3S2TT23</accession>
<name>A0A3S2TT23_9BURK</name>
<dbReference type="EMBL" id="SACT01000001">
    <property type="protein sequence ID" value="RVT54108.1"/>
    <property type="molecule type" value="Genomic_DNA"/>
</dbReference>
<dbReference type="RefSeq" id="WP_128195964.1">
    <property type="nucleotide sequence ID" value="NZ_SACT01000001.1"/>
</dbReference>
<organism evidence="2 3">
    <name type="scientific">Rubrivivax albus</name>
    <dbReference type="NCBI Taxonomy" id="2499835"/>
    <lineage>
        <taxon>Bacteria</taxon>
        <taxon>Pseudomonadati</taxon>
        <taxon>Pseudomonadota</taxon>
        <taxon>Betaproteobacteria</taxon>
        <taxon>Burkholderiales</taxon>
        <taxon>Sphaerotilaceae</taxon>
        <taxon>Rubrivivax</taxon>
    </lineage>
</organism>
<dbReference type="OrthoDB" id="5986582at2"/>
<feature type="domain" description="Flagellar basal body rod protein N-terminal" evidence="1">
    <location>
        <begin position="6"/>
        <end position="34"/>
    </location>
</feature>
<proteinExistence type="predicted"/>
<dbReference type="AlphaFoldDB" id="A0A3S2TT23"/>
<evidence type="ECO:0000313" key="2">
    <source>
        <dbReference type="EMBL" id="RVT54108.1"/>
    </source>
</evidence>
<dbReference type="Pfam" id="PF00460">
    <property type="entry name" value="Flg_bb_rod"/>
    <property type="match status" value="1"/>
</dbReference>
<reference evidence="2 3" key="1">
    <citation type="submission" date="2019-01" db="EMBL/GenBank/DDBJ databases">
        <authorList>
            <person name="Chen W.-M."/>
        </authorList>
    </citation>
    <scope>NUCLEOTIDE SEQUENCE [LARGE SCALE GENOMIC DNA]</scope>
    <source>
        <strain evidence="2 3">ICH-3</strain>
    </source>
</reference>
<keyword evidence="3" id="KW-1185">Reference proteome</keyword>
<sequence length="98" mass="9805">MNTSSVALSGMAAAQQRLQAHAHNLANGGTEGFRRSMVAQTETASGGTTATWQRAAAAGPDLAADMVGQLSASHAFMANLAVFKAGDTMAGALLDAVA</sequence>
<comment type="caution">
    <text evidence="2">The sequence shown here is derived from an EMBL/GenBank/DDBJ whole genome shotgun (WGS) entry which is preliminary data.</text>
</comment>
<gene>
    <name evidence="2" type="ORF">ENE75_04385</name>
</gene>
<evidence type="ECO:0000313" key="3">
    <source>
        <dbReference type="Proteomes" id="UP000288178"/>
    </source>
</evidence>
<protein>
    <recommendedName>
        <fullName evidence="1">Flagellar basal body rod protein N-terminal domain-containing protein</fullName>
    </recommendedName>
</protein>
<dbReference type="Proteomes" id="UP000288178">
    <property type="component" value="Unassembled WGS sequence"/>
</dbReference>